<comment type="caution">
    <text evidence="2">The sequence shown here is derived from an EMBL/GenBank/DDBJ whole genome shotgun (WGS) entry which is preliminary data.</text>
</comment>
<reference evidence="2 3" key="1">
    <citation type="journal article" date="2015" name="Genome Biol. Evol.">
        <title>Comparative Genomics of a Bacterivorous Green Alga Reveals Evolutionary Causalities and Consequences of Phago-Mixotrophic Mode of Nutrition.</title>
        <authorList>
            <person name="Burns J.A."/>
            <person name="Paasch A."/>
            <person name="Narechania A."/>
            <person name="Kim E."/>
        </authorList>
    </citation>
    <scope>NUCLEOTIDE SEQUENCE [LARGE SCALE GENOMIC DNA]</scope>
    <source>
        <strain evidence="2 3">PLY_AMNH</strain>
    </source>
</reference>
<feature type="region of interest" description="Disordered" evidence="1">
    <location>
        <begin position="84"/>
        <end position="150"/>
    </location>
</feature>
<proteinExistence type="predicted"/>
<feature type="compositionally biased region" description="Acidic residues" evidence="1">
    <location>
        <begin position="116"/>
        <end position="131"/>
    </location>
</feature>
<dbReference type="Proteomes" id="UP001190700">
    <property type="component" value="Unassembled WGS sequence"/>
</dbReference>
<protein>
    <submittedName>
        <fullName evidence="2">Uncharacterized protein</fullName>
    </submittedName>
</protein>
<gene>
    <name evidence="2" type="ORF">CYMTET_2827</name>
</gene>
<evidence type="ECO:0000313" key="3">
    <source>
        <dbReference type="Proteomes" id="UP001190700"/>
    </source>
</evidence>
<organism evidence="2 3">
    <name type="scientific">Cymbomonas tetramitiformis</name>
    <dbReference type="NCBI Taxonomy" id="36881"/>
    <lineage>
        <taxon>Eukaryota</taxon>
        <taxon>Viridiplantae</taxon>
        <taxon>Chlorophyta</taxon>
        <taxon>Pyramimonadophyceae</taxon>
        <taxon>Pyramimonadales</taxon>
        <taxon>Pyramimonadaceae</taxon>
        <taxon>Cymbomonas</taxon>
    </lineage>
</organism>
<feature type="compositionally biased region" description="Polar residues" evidence="1">
    <location>
        <begin position="84"/>
        <end position="104"/>
    </location>
</feature>
<evidence type="ECO:0000256" key="1">
    <source>
        <dbReference type="SAM" id="MobiDB-lite"/>
    </source>
</evidence>
<accession>A0AAE0LLZ9</accession>
<dbReference type="AlphaFoldDB" id="A0AAE0LLZ9"/>
<name>A0AAE0LLZ9_9CHLO</name>
<keyword evidence="3" id="KW-1185">Reference proteome</keyword>
<dbReference type="EMBL" id="LGRX02000046">
    <property type="protein sequence ID" value="KAK3289760.1"/>
    <property type="molecule type" value="Genomic_DNA"/>
</dbReference>
<feature type="compositionally biased region" description="Low complexity" evidence="1">
    <location>
        <begin position="105"/>
        <end position="115"/>
    </location>
</feature>
<sequence>MDPRKVATTKASKGLLDIITNVEFKREKYKVFSVNDLTPQYALSQKVVADLRESKDLLDLEVLDAEEYVHCKCAFLDSTVVVTTVQSERPSTQPATPVPENNTPASLEADAAYSSSDDEDVPSLVDDDSESESVSNGEDSDSADGKTKTL</sequence>
<evidence type="ECO:0000313" key="2">
    <source>
        <dbReference type="EMBL" id="KAK3289760.1"/>
    </source>
</evidence>